<feature type="domain" description="CHAT" evidence="2">
    <location>
        <begin position="702"/>
        <end position="1014"/>
    </location>
</feature>
<dbReference type="Gene3D" id="1.25.40.10">
    <property type="entry name" value="Tetratricopeptide repeat domain"/>
    <property type="match status" value="4"/>
</dbReference>
<dbReference type="AlphaFoldDB" id="A0AAD9IQM4"/>
<dbReference type="SMART" id="SM00028">
    <property type="entry name" value="TPR"/>
    <property type="match status" value="11"/>
</dbReference>
<dbReference type="Proteomes" id="UP001208570">
    <property type="component" value="Unassembled WGS sequence"/>
</dbReference>
<name>A0AAD9IQM4_9ANNE</name>
<feature type="repeat" description="TPR" evidence="1">
    <location>
        <begin position="248"/>
        <end position="281"/>
    </location>
</feature>
<dbReference type="PANTHER" id="PTHR10098:SF108">
    <property type="entry name" value="TETRATRICOPEPTIDE REPEAT PROTEIN 28"/>
    <property type="match status" value="1"/>
</dbReference>
<evidence type="ECO:0000256" key="1">
    <source>
        <dbReference type="PROSITE-ProRule" id="PRU00339"/>
    </source>
</evidence>
<feature type="domain" description="TTC28 C-terminal" evidence="3">
    <location>
        <begin position="1129"/>
        <end position="1227"/>
    </location>
</feature>
<keyword evidence="5" id="KW-1185">Reference proteome</keyword>
<dbReference type="PANTHER" id="PTHR10098">
    <property type="entry name" value="RAPSYN-RELATED"/>
    <property type="match status" value="1"/>
</dbReference>
<organism evidence="4 5">
    <name type="scientific">Paralvinella palmiformis</name>
    <dbReference type="NCBI Taxonomy" id="53620"/>
    <lineage>
        <taxon>Eukaryota</taxon>
        <taxon>Metazoa</taxon>
        <taxon>Spiralia</taxon>
        <taxon>Lophotrochozoa</taxon>
        <taxon>Annelida</taxon>
        <taxon>Polychaeta</taxon>
        <taxon>Sedentaria</taxon>
        <taxon>Canalipalpata</taxon>
        <taxon>Terebellida</taxon>
        <taxon>Terebelliformia</taxon>
        <taxon>Alvinellidae</taxon>
        <taxon>Paralvinella</taxon>
    </lineage>
</organism>
<evidence type="ECO:0000259" key="2">
    <source>
        <dbReference type="Pfam" id="PF12770"/>
    </source>
</evidence>
<dbReference type="EMBL" id="JAODUP010002989">
    <property type="protein sequence ID" value="KAK2138465.1"/>
    <property type="molecule type" value="Genomic_DNA"/>
</dbReference>
<dbReference type="FunFam" id="1.25.40.10:FF:001590">
    <property type="entry name" value="Rapsynoid, putative"/>
    <property type="match status" value="1"/>
</dbReference>
<evidence type="ECO:0008006" key="6">
    <source>
        <dbReference type="Google" id="ProtNLM"/>
    </source>
</evidence>
<dbReference type="Pfam" id="PF13424">
    <property type="entry name" value="TPR_12"/>
    <property type="match status" value="4"/>
</dbReference>
<proteinExistence type="predicted"/>
<dbReference type="InterPro" id="IPR019734">
    <property type="entry name" value="TPR_rpt"/>
</dbReference>
<sequence>MNAKFLALGNIGDVLCKMAENDEAVKMFNQQLTMARQLKNRKLEAVAFSNLGIIHKKLKQYDKALGYHNQELTVCQEINDIKGECKAHGSLGNIHVCLCNYISASRCYEEQLDRSRDLRDVSLEARAYGNLGITKMNMGHTSDAIGYFESQLALLEQTSGRQALLDRGRAYCNLGNCYESIGDYEESIKYYEKYLTITQSTSSITDQEAAYRYLGNTHRSMGNLQQALVCFEKRLVIAHELNNPEATSSAYGELGCLHSILGNYEQAISCLQHQLQIAKDIGDRLGEGEAACGLGGVYQQMGEFDKALEHHSIDLNIAKELNNTTCQCRAYGNLGLTHESLGNLDNALRLQEKHLSIAIETNDKTAKTLAYSSLGRIHHAQGDYQQAVQYLQQGLQVADQIQHTEDEAKIRHRLGLALWGLGDLEGAQTQLYAAIDLFESMRREAQFNKEYKLSLFDLQTASYQALQRVLVGLGHHDDALVVAERGRTRAFVDLLLERQSLGGDTWYSSLDSSPVTKEIILETVTRQHAAILYFSMAVGYLYSWLILPDKGIVKFHESAVNESDIGSDPEDTQSLKSFRSFSMSTASLLDNYVGQARESLGVESHLSSSRLSLNHLSSHLSETESEADDLWQQHLKEIGEKLNNEHDQTGFLRMEKRNHIWNASSYSLSSLLSFSNGVFANRNNSIRSIASTISASSLASKPALSALYELLIKPMECCLPPTAGHEGCKELILVLQGDLYLVPFALLKPCQMAAPLCERYNLLAVPSVRALQASQMLSKHIKYNPNCTGAVVIGNPKLQPSVVHQWQWSPIPATEHECRMVSELMGCHSLTGANATKENVLREIPNAELIHFATHISWKLAAIVMSPGNFSTTSAVHGNLERMDLSDSSSDIVSLDGPSLPDIIITAADVLNTRLNAKLVVLSSGYSDDHAGRINTDGVVGLTRAFLAAGAQCILFSLWPVPDMASRMLMKTFYTAMLQGARASQALSSAMKTLQNSRQFSHPSNWASWLLIGSDVILSSKVALMGHALCELLKTPDRSREAMRVVLHLVEKSLQRIHHGHRKAMYTTQASIANRVGDVSGWRDLLTSVGFRLEPSMNDLPAAVFFPTFDPGDRLTQCSASLQALLGLPLPTLIALSKMLEHGDVGEMVMSLIRDASSKVGDDGSFQVPVNVRLWRAPGVHEFLASLGFDLVEVGKDDLILRVNKQANRRTLQFGLQSLVAVFGEQNIEIHLFSIIIYVSILSRVTQNIAERRWQGM</sequence>
<dbReference type="PROSITE" id="PS50293">
    <property type="entry name" value="TPR_REGION"/>
    <property type="match status" value="1"/>
</dbReference>
<gene>
    <name evidence="4" type="ORF">LSH36_2997g00014</name>
</gene>
<dbReference type="InterPro" id="IPR011990">
    <property type="entry name" value="TPR-like_helical_dom_sf"/>
</dbReference>
<dbReference type="Pfam" id="PF26117">
    <property type="entry name" value="TTC28_C"/>
    <property type="match status" value="1"/>
</dbReference>
<dbReference type="Pfam" id="PF12770">
    <property type="entry name" value="CHAT"/>
    <property type="match status" value="1"/>
</dbReference>
<dbReference type="FunFam" id="1.25.40.10:FF:001539">
    <property type="entry name" value="AGAP002648-PA"/>
    <property type="match status" value="1"/>
</dbReference>
<reference evidence="4" key="1">
    <citation type="journal article" date="2023" name="Mol. Biol. Evol.">
        <title>Third-Generation Sequencing Reveals the Adaptive Role of the Epigenome in Three Deep-Sea Polychaetes.</title>
        <authorList>
            <person name="Perez M."/>
            <person name="Aroh O."/>
            <person name="Sun Y."/>
            <person name="Lan Y."/>
            <person name="Juniper S.K."/>
            <person name="Young C.R."/>
            <person name="Angers B."/>
            <person name="Qian P.Y."/>
        </authorList>
    </citation>
    <scope>NUCLEOTIDE SEQUENCE</scope>
    <source>
        <strain evidence="4">P08H-3</strain>
    </source>
</reference>
<evidence type="ECO:0000313" key="5">
    <source>
        <dbReference type="Proteomes" id="UP001208570"/>
    </source>
</evidence>
<feature type="repeat" description="TPR" evidence="1">
    <location>
        <begin position="168"/>
        <end position="201"/>
    </location>
</feature>
<dbReference type="SUPFAM" id="SSF48452">
    <property type="entry name" value="TPR-like"/>
    <property type="match status" value="3"/>
</dbReference>
<dbReference type="InterPro" id="IPR024983">
    <property type="entry name" value="CHAT_dom"/>
</dbReference>
<feature type="repeat" description="TPR" evidence="1">
    <location>
        <begin position="368"/>
        <end position="401"/>
    </location>
</feature>
<accession>A0AAD9IQM4</accession>
<dbReference type="PROSITE" id="PS50005">
    <property type="entry name" value="TPR"/>
    <property type="match status" value="3"/>
</dbReference>
<comment type="caution">
    <text evidence="4">The sequence shown here is derived from an EMBL/GenBank/DDBJ whole genome shotgun (WGS) entry which is preliminary data.</text>
</comment>
<protein>
    <recommendedName>
        <fullName evidence="6">CHAT domain-containing protein</fullName>
    </recommendedName>
</protein>
<dbReference type="InterPro" id="IPR058900">
    <property type="entry name" value="TTC28_C"/>
</dbReference>
<evidence type="ECO:0000259" key="3">
    <source>
        <dbReference type="Pfam" id="PF26117"/>
    </source>
</evidence>
<evidence type="ECO:0000313" key="4">
    <source>
        <dbReference type="EMBL" id="KAK2138465.1"/>
    </source>
</evidence>
<keyword evidence="1" id="KW-0802">TPR repeat</keyword>